<evidence type="ECO:0000313" key="3">
    <source>
        <dbReference type="Proteomes" id="UP001162131"/>
    </source>
</evidence>
<keyword evidence="3" id="KW-1185">Reference proteome</keyword>
<feature type="region of interest" description="Disordered" evidence="1">
    <location>
        <begin position="52"/>
        <end position="79"/>
    </location>
</feature>
<evidence type="ECO:0000313" key="2">
    <source>
        <dbReference type="EMBL" id="CAG9318372.1"/>
    </source>
</evidence>
<sequence>MRKLQIRQERKIKLDELFSQNKKTPLEKNRFNNRDFDFSWLKEEKSQSSWFEVNKESETSPATLNTIQNNPKTQETQTNTEVSYIRDLAEPKMSSGYFEKKHDIGPWYQGNNSNDFSASKSLWRSVLDKSPGSLRRLKENLSSNREKTFVVNKSMIDKLKSPKDYAYAFTEESNIFKSSIIRTRTHSPKMTPSYSVSSFEFPKLPRKYRPKKSKRSSRFEFLSVPKKFYQSPFKKEKKMLILSMQRSVRRL</sequence>
<gene>
    <name evidence="2" type="ORF">BSTOLATCC_MIC20846</name>
</gene>
<feature type="compositionally biased region" description="Polar residues" evidence="1">
    <location>
        <begin position="59"/>
        <end position="79"/>
    </location>
</feature>
<dbReference type="Proteomes" id="UP001162131">
    <property type="component" value="Unassembled WGS sequence"/>
</dbReference>
<comment type="caution">
    <text evidence="2">The sequence shown here is derived from an EMBL/GenBank/DDBJ whole genome shotgun (WGS) entry which is preliminary data.</text>
</comment>
<dbReference type="EMBL" id="CAJZBQ010000020">
    <property type="protein sequence ID" value="CAG9318372.1"/>
    <property type="molecule type" value="Genomic_DNA"/>
</dbReference>
<proteinExistence type="predicted"/>
<reference evidence="2" key="1">
    <citation type="submission" date="2021-09" db="EMBL/GenBank/DDBJ databases">
        <authorList>
            <consortium name="AG Swart"/>
            <person name="Singh M."/>
            <person name="Singh A."/>
            <person name="Seah K."/>
            <person name="Emmerich C."/>
        </authorList>
    </citation>
    <scope>NUCLEOTIDE SEQUENCE</scope>
    <source>
        <strain evidence="2">ATCC30299</strain>
    </source>
</reference>
<dbReference type="AlphaFoldDB" id="A0AAU9J349"/>
<organism evidence="2 3">
    <name type="scientific">Blepharisma stoltei</name>
    <dbReference type="NCBI Taxonomy" id="1481888"/>
    <lineage>
        <taxon>Eukaryota</taxon>
        <taxon>Sar</taxon>
        <taxon>Alveolata</taxon>
        <taxon>Ciliophora</taxon>
        <taxon>Postciliodesmatophora</taxon>
        <taxon>Heterotrichea</taxon>
        <taxon>Heterotrichida</taxon>
        <taxon>Blepharismidae</taxon>
        <taxon>Blepharisma</taxon>
    </lineage>
</organism>
<protein>
    <submittedName>
        <fullName evidence="2">Uncharacterized protein</fullName>
    </submittedName>
</protein>
<accession>A0AAU9J349</accession>
<evidence type="ECO:0000256" key="1">
    <source>
        <dbReference type="SAM" id="MobiDB-lite"/>
    </source>
</evidence>
<name>A0AAU9J349_9CILI</name>